<dbReference type="GO" id="GO:0033180">
    <property type="term" value="C:proton-transporting V-type ATPase, V1 domain"/>
    <property type="evidence" value="ECO:0007669"/>
    <property type="project" value="InterPro"/>
</dbReference>
<dbReference type="EnsemblPlants" id="AET7Gv21294700.2">
    <property type="protein sequence ID" value="AET7Gv21294700.2"/>
    <property type="gene ID" value="AET7Gv21294700"/>
</dbReference>
<organism evidence="6 7">
    <name type="scientific">Aegilops tauschii subsp. strangulata</name>
    <name type="common">Goatgrass</name>
    <dbReference type="NCBI Taxonomy" id="200361"/>
    <lineage>
        <taxon>Eukaryota</taxon>
        <taxon>Viridiplantae</taxon>
        <taxon>Streptophyta</taxon>
        <taxon>Embryophyta</taxon>
        <taxon>Tracheophyta</taxon>
        <taxon>Spermatophyta</taxon>
        <taxon>Magnoliopsida</taxon>
        <taxon>Liliopsida</taxon>
        <taxon>Poales</taxon>
        <taxon>Poaceae</taxon>
        <taxon>BOP clade</taxon>
        <taxon>Pooideae</taxon>
        <taxon>Triticodae</taxon>
        <taxon>Triticeae</taxon>
        <taxon>Triticinae</taxon>
        <taxon>Aegilops</taxon>
    </lineage>
</organism>
<reference evidence="7" key="2">
    <citation type="journal article" date="2017" name="Nat. Plants">
        <title>The Aegilops tauschii genome reveals multiple impacts of transposons.</title>
        <authorList>
            <person name="Zhao G."/>
            <person name="Zou C."/>
            <person name="Li K."/>
            <person name="Wang K."/>
            <person name="Li T."/>
            <person name="Gao L."/>
            <person name="Zhang X."/>
            <person name="Wang H."/>
            <person name="Yang Z."/>
            <person name="Liu X."/>
            <person name="Jiang W."/>
            <person name="Mao L."/>
            <person name="Kong X."/>
            <person name="Jiao Y."/>
            <person name="Jia J."/>
        </authorList>
    </citation>
    <scope>NUCLEOTIDE SEQUENCE [LARGE SCALE GENOMIC DNA]</scope>
    <source>
        <strain evidence="7">cv. AL8/78</strain>
    </source>
</reference>
<reference evidence="6" key="4">
    <citation type="submission" date="2019-03" db="UniProtKB">
        <authorList>
            <consortium name="EnsemblPlants"/>
        </authorList>
    </citation>
    <scope>IDENTIFICATION</scope>
</reference>
<evidence type="ECO:0000256" key="3">
    <source>
        <dbReference type="ARBA" id="ARBA00022781"/>
    </source>
</evidence>
<dbReference type="SUPFAM" id="SSF118203">
    <property type="entry name" value="Vacuolar ATP synthase subunit C"/>
    <property type="match status" value="1"/>
</dbReference>
<dbReference type="GO" id="GO:0046961">
    <property type="term" value="F:proton-transporting ATPase activity, rotational mechanism"/>
    <property type="evidence" value="ECO:0007669"/>
    <property type="project" value="InterPro"/>
</dbReference>
<comment type="similarity">
    <text evidence="1 5">Belongs to the V-ATPase C subunit family.</text>
</comment>
<evidence type="ECO:0000256" key="4">
    <source>
        <dbReference type="ARBA" id="ARBA00023065"/>
    </source>
</evidence>
<accession>A0A453T925</accession>
<evidence type="ECO:0000256" key="1">
    <source>
        <dbReference type="ARBA" id="ARBA00006138"/>
    </source>
</evidence>
<keyword evidence="2 5" id="KW-0813">Transport</keyword>
<dbReference type="InterPro" id="IPR036132">
    <property type="entry name" value="Vac_ATP_synth_c_sf"/>
</dbReference>
<evidence type="ECO:0000313" key="7">
    <source>
        <dbReference type="Proteomes" id="UP000015105"/>
    </source>
</evidence>
<evidence type="ECO:0000256" key="2">
    <source>
        <dbReference type="ARBA" id="ARBA00022448"/>
    </source>
</evidence>
<keyword evidence="7" id="KW-1185">Reference proteome</keyword>
<dbReference type="Gene3D" id="1.20.1460.10">
    <property type="entry name" value="subunit c (vma5p) of the yeast v-atpase, domain 2"/>
    <property type="match status" value="1"/>
</dbReference>
<proteinExistence type="inferred from homology"/>
<keyword evidence="3 5" id="KW-0375">Hydrogen ion transport</keyword>
<comment type="function">
    <text evidence="5">Subunit of the V1 complex of vacuolar(H+)-ATPase (V-ATPase), a multisubunit enzyme composed of a peripheral complex (V1) that hydrolyzes ATP and a membrane integral complex (V0) that translocates protons. V-ATPase is responsible for acidifying and maintaining the pH of intracellular compartments and in some cell types, is targeted to the plasma membrane, where it is responsible for acidifying the extracellular environment. Subunit C is necessary for the assembly of the catalytic sector of the enzyme and is likely to have a specific function in its catalytic activity.</text>
</comment>
<evidence type="ECO:0000313" key="6">
    <source>
        <dbReference type="EnsemblPlants" id="AET7Gv21294700.2"/>
    </source>
</evidence>
<evidence type="ECO:0000256" key="5">
    <source>
        <dbReference type="RuleBase" id="RU364010"/>
    </source>
</evidence>
<dbReference type="Pfam" id="PF03223">
    <property type="entry name" value="V-ATPase_C"/>
    <property type="match status" value="1"/>
</dbReference>
<name>A0A453T925_AEGTS</name>
<dbReference type="Gramene" id="AET7Gv21294700.2">
    <property type="protein sequence ID" value="AET7Gv21294700.2"/>
    <property type="gene ID" value="AET7Gv21294700"/>
</dbReference>
<dbReference type="Proteomes" id="UP000015105">
    <property type="component" value="Chromosome 7D"/>
</dbReference>
<dbReference type="AlphaFoldDB" id="A0A453T925"/>
<reference evidence="7" key="1">
    <citation type="journal article" date="2014" name="Science">
        <title>Ancient hybridizations among the ancestral genomes of bread wheat.</title>
        <authorList>
            <consortium name="International Wheat Genome Sequencing Consortium,"/>
            <person name="Marcussen T."/>
            <person name="Sandve S.R."/>
            <person name="Heier L."/>
            <person name="Spannagl M."/>
            <person name="Pfeifer M."/>
            <person name="Jakobsen K.S."/>
            <person name="Wulff B.B."/>
            <person name="Steuernagel B."/>
            <person name="Mayer K.F."/>
            <person name="Olsen O.A."/>
        </authorList>
    </citation>
    <scope>NUCLEOTIDE SEQUENCE [LARGE SCALE GENOMIC DNA]</scope>
    <source>
        <strain evidence="7">cv. AL8/78</strain>
    </source>
</reference>
<reference evidence="6" key="3">
    <citation type="journal article" date="2017" name="Nature">
        <title>Genome sequence of the progenitor of the wheat D genome Aegilops tauschii.</title>
        <authorList>
            <person name="Luo M.C."/>
            <person name="Gu Y.Q."/>
            <person name="Puiu D."/>
            <person name="Wang H."/>
            <person name="Twardziok S.O."/>
            <person name="Deal K.R."/>
            <person name="Huo N."/>
            <person name="Zhu T."/>
            <person name="Wang L."/>
            <person name="Wang Y."/>
            <person name="McGuire P.E."/>
            <person name="Liu S."/>
            <person name="Long H."/>
            <person name="Ramasamy R.K."/>
            <person name="Rodriguez J.C."/>
            <person name="Van S.L."/>
            <person name="Yuan L."/>
            <person name="Wang Z."/>
            <person name="Xia Z."/>
            <person name="Xiao L."/>
            <person name="Anderson O.D."/>
            <person name="Ouyang S."/>
            <person name="Liang Y."/>
            <person name="Zimin A.V."/>
            <person name="Pertea G."/>
            <person name="Qi P."/>
            <person name="Bennetzen J.L."/>
            <person name="Dai X."/>
            <person name="Dawson M.W."/>
            <person name="Muller H.G."/>
            <person name="Kugler K."/>
            <person name="Rivarola-Duarte L."/>
            <person name="Spannagl M."/>
            <person name="Mayer K.F.X."/>
            <person name="Lu F.H."/>
            <person name="Bevan M.W."/>
            <person name="Leroy P."/>
            <person name="Li P."/>
            <person name="You F.M."/>
            <person name="Sun Q."/>
            <person name="Liu Z."/>
            <person name="Lyons E."/>
            <person name="Wicker T."/>
            <person name="Salzberg S.L."/>
            <person name="Devos K.M."/>
            <person name="Dvorak J."/>
        </authorList>
    </citation>
    <scope>NUCLEOTIDE SEQUENCE [LARGE SCALE GENOMIC DNA]</scope>
    <source>
        <strain evidence="6">cv. AL8/78</strain>
    </source>
</reference>
<protein>
    <recommendedName>
        <fullName evidence="5">V-type proton ATPase subunit C</fullName>
    </recommendedName>
</protein>
<dbReference type="InterPro" id="IPR004907">
    <property type="entry name" value="ATPase_V1-cplx_csu"/>
</dbReference>
<keyword evidence="4 5" id="KW-0406">Ion transport</keyword>
<reference evidence="6" key="5">
    <citation type="journal article" date="2021" name="G3 (Bethesda)">
        <title>Aegilops tauschii genome assembly Aet v5.0 features greater sequence contiguity and improved annotation.</title>
        <authorList>
            <person name="Wang L."/>
            <person name="Zhu T."/>
            <person name="Rodriguez J.C."/>
            <person name="Deal K.R."/>
            <person name="Dubcovsky J."/>
            <person name="McGuire P.E."/>
            <person name="Lux T."/>
            <person name="Spannagl M."/>
            <person name="Mayer K.F.X."/>
            <person name="Baldrich P."/>
            <person name="Meyers B.C."/>
            <person name="Huo N."/>
            <person name="Gu Y.Q."/>
            <person name="Zhou H."/>
            <person name="Devos K.M."/>
            <person name="Bennetzen J.L."/>
            <person name="Unver T."/>
            <person name="Budak H."/>
            <person name="Gulick P.J."/>
            <person name="Galiba G."/>
            <person name="Kalapos B."/>
            <person name="Nelson D.R."/>
            <person name="Li P."/>
            <person name="You F.M."/>
            <person name="Luo M.C."/>
            <person name="Dvorak J."/>
        </authorList>
    </citation>
    <scope>NUCLEOTIDE SEQUENCE [LARGE SCALE GENOMIC DNA]</scope>
    <source>
        <strain evidence="6">cv. AL8/78</strain>
    </source>
</reference>
<comment type="subunit">
    <text evidence="5">V-ATPase is a heteromultimeric enzyme composed of a peripheral catalytic V1 complex (components A to H) attached to an integral membrane V0 proton pore complex.</text>
</comment>
<sequence>RFVWDEGKYPVNAPLKETVASIQSQVAKIED</sequence>